<protein>
    <submittedName>
        <fullName evidence="1">Uncharacterized protein</fullName>
    </submittedName>
</protein>
<organism evidence="1">
    <name type="scientific">mine drainage metagenome</name>
    <dbReference type="NCBI Taxonomy" id="410659"/>
    <lineage>
        <taxon>unclassified sequences</taxon>
        <taxon>metagenomes</taxon>
        <taxon>ecological metagenomes</taxon>
    </lineage>
</organism>
<dbReference type="AlphaFoldDB" id="A0A1J5Q562"/>
<accession>A0A1J5Q562</accession>
<name>A0A1J5Q562_9ZZZZ</name>
<sequence>MRPGGSRDREAYQKWLVRFNLILILLNTKLSTKRVKALNKGFEFRILFKM</sequence>
<proteinExistence type="predicted"/>
<reference evidence="1" key="1">
    <citation type="submission" date="2016-10" db="EMBL/GenBank/DDBJ databases">
        <title>Sequence of Gallionella enrichment culture.</title>
        <authorList>
            <person name="Poehlein A."/>
            <person name="Muehling M."/>
            <person name="Daniel R."/>
        </authorList>
    </citation>
    <scope>NUCLEOTIDE SEQUENCE</scope>
</reference>
<dbReference type="EMBL" id="MLJW01002268">
    <property type="protein sequence ID" value="OIQ75127.1"/>
    <property type="molecule type" value="Genomic_DNA"/>
</dbReference>
<comment type="caution">
    <text evidence="1">The sequence shown here is derived from an EMBL/GenBank/DDBJ whole genome shotgun (WGS) entry which is preliminary data.</text>
</comment>
<evidence type="ECO:0000313" key="1">
    <source>
        <dbReference type="EMBL" id="OIQ75127.1"/>
    </source>
</evidence>
<gene>
    <name evidence="1" type="ORF">GALL_432080</name>
</gene>